<evidence type="ECO:0000313" key="5">
    <source>
        <dbReference type="EMBL" id="HIV28555.1"/>
    </source>
</evidence>
<dbReference type="EMBL" id="DVOT01000208">
    <property type="protein sequence ID" value="HIV28555.1"/>
    <property type="molecule type" value="Genomic_DNA"/>
</dbReference>
<dbReference type="GO" id="GO:0006281">
    <property type="term" value="P:DNA repair"/>
    <property type="evidence" value="ECO:0007669"/>
    <property type="project" value="UniProtKB-UniRule"/>
</dbReference>
<dbReference type="NCBIfam" id="TIGR00621">
    <property type="entry name" value="ssb"/>
    <property type="match status" value="1"/>
</dbReference>
<dbReference type="GO" id="GO:0009295">
    <property type="term" value="C:nucleoid"/>
    <property type="evidence" value="ECO:0007669"/>
    <property type="project" value="TreeGrafter"/>
</dbReference>
<sequence>MNKAFLIGNLTRDPELRTLPSGVSVCTFTIAINRKFVNQQGVREADFLNIVAWRQLGETCARYLSKGRKVGVTGSIQTRSYDAQDGSKRYVTEIVADDVEFLSSVQDNNQARQNEAVPPPPEPMGFAPQANGGFTEVEDDELPF</sequence>
<comment type="function">
    <text evidence="2">Plays an important role in DNA replication, recombination and repair. Binds to ssDNA and to an array of partner proteins to recruit them to their sites of action during DNA metabolism.</text>
</comment>
<dbReference type="InterPro" id="IPR000424">
    <property type="entry name" value="Primosome_PriB/ssb"/>
</dbReference>
<dbReference type="SUPFAM" id="SSF50249">
    <property type="entry name" value="Nucleic acid-binding proteins"/>
    <property type="match status" value="1"/>
</dbReference>
<reference evidence="5" key="1">
    <citation type="submission" date="2020-10" db="EMBL/GenBank/DDBJ databases">
        <authorList>
            <person name="Gilroy R."/>
        </authorList>
    </citation>
    <scope>NUCLEOTIDE SEQUENCE</scope>
    <source>
        <strain evidence="5">CHK183-6373</strain>
    </source>
</reference>
<comment type="caution">
    <text evidence="5">The sequence shown here is derived from an EMBL/GenBank/DDBJ whole genome shotgun (WGS) entry which is preliminary data.</text>
</comment>
<keyword evidence="1 2" id="KW-0238">DNA-binding</keyword>
<keyword evidence="2" id="KW-0235">DNA replication</keyword>
<dbReference type="CDD" id="cd04496">
    <property type="entry name" value="SSB_OBF"/>
    <property type="match status" value="1"/>
</dbReference>
<dbReference type="PIRSF" id="PIRSF002070">
    <property type="entry name" value="SSB"/>
    <property type="match status" value="1"/>
</dbReference>
<dbReference type="InterPro" id="IPR012340">
    <property type="entry name" value="NA-bd_OB-fold"/>
</dbReference>
<evidence type="ECO:0000256" key="4">
    <source>
        <dbReference type="SAM" id="MobiDB-lite"/>
    </source>
</evidence>
<reference evidence="5" key="2">
    <citation type="journal article" date="2021" name="PeerJ">
        <title>Extensive microbial diversity within the chicken gut microbiome revealed by metagenomics and culture.</title>
        <authorList>
            <person name="Gilroy R."/>
            <person name="Ravi A."/>
            <person name="Getino M."/>
            <person name="Pursley I."/>
            <person name="Horton D.L."/>
            <person name="Alikhan N.F."/>
            <person name="Baker D."/>
            <person name="Gharbi K."/>
            <person name="Hall N."/>
            <person name="Watson M."/>
            <person name="Adriaenssens E.M."/>
            <person name="Foster-Nyarko E."/>
            <person name="Jarju S."/>
            <person name="Secka A."/>
            <person name="Antonio M."/>
            <person name="Oren A."/>
            <person name="Chaudhuri R.R."/>
            <person name="La Ragione R."/>
            <person name="Hildebrand F."/>
            <person name="Pallen M.J."/>
        </authorList>
    </citation>
    <scope>NUCLEOTIDE SEQUENCE</scope>
    <source>
        <strain evidence="5">CHK183-6373</strain>
    </source>
</reference>
<evidence type="ECO:0000256" key="2">
    <source>
        <dbReference type="HAMAP-Rule" id="MF_00984"/>
    </source>
</evidence>
<keyword evidence="2" id="KW-0233">DNA recombination</keyword>
<dbReference type="PROSITE" id="PS50935">
    <property type="entry name" value="SSB"/>
    <property type="match status" value="1"/>
</dbReference>
<feature type="short sequence motif" description="Important for interaction with partner proteins" evidence="2">
    <location>
        <begin position="139"/>
        <end position="144"/>
    </location>
</feature>
<feature type="region of interest" description="Disordered" evidence="4">
    <location>
        <begin position="107"/>
        <end position="144"/>
    </location>
</feature>
<organism evidence="5 6">
    <name type="scientific">Candidatus Ornithocaccomicrobium faecavium</name>
    <dbReference type="NCBI Taxonomy" id="2840890"/>
    <lineage>
        <taxon>Bacteria</taxon>
        <taxon>Bacillati</taxon>
        <taxon>Bacillota</taxon>
        <taxon>Clostridia</taxon>
        <taxon>Candidatus Ornithocaccomicrobium</taxon>
    </lineage>
</organism>
<dbReference type="PANTHER" id="PTHR10302:SF27">
    <property type="entry name" value="SINGLE-STRANDED DNA-BINDING PROTEIN"/>
    <property type="match status" value="1"/>
</dbReference>
<dbReference type="InterPro" id="IPR011344">
    <property type="entry name" value="ssDNA-bd"/>
</dbReference>
<name>A0A9D1TDF6_9FIRM</name>
<dbReference type="GO" id="GO:0006260">
    <property type="term" value="P:DNA replication"/>
    <property type="evidence" value="ECO:0007669"/>
    <property type="project" value="UniProtKB-UniRule"/>
</dbReference>
<keyword evidence="2" id="KW-0227">DNA damage</keyword>
<comment type="subunit">
    <text evidence="2">Homotetramer.</text>
</comment>
<evidence type="ECO:0000256" key="1">
    <source>
        <dbReference type="ARBA" id="ARBA00023125"/>
    </source>
</evidence>
<dbReference type="Gene3D" id="2.40.50.140">
    <property type="entry name" value="Nucleic acid-binding proteins"/>
    <property type="match status" value="1"/>
</dbReference>
<gene>
    <name evidence="5" type="ORF">IAA64_11320</name>
</gene>
<dbReference type="HAMAP" id="MF_00984">
    <property type="entry name" value="SSB"/>
    <property type="match status" value="1"/>
</dbReference>
<evidence type="ECO:0000256" key="3">
    <source>
        <dbReference type="PIRNR" id="PIRNR002070"/>
    </source>
</evidence>
<proteinExistence type="inferred from homology"/>
<dbReference type="AlphaFoldDB" id="A0A9D1TDF6"/>
<dbReference type="GO" id="GO:0006310">
    <property type="term" value="P:DNA recombination"/>
    <property type="evidence" value="ECO:0007669"/>
    <property type="project" value="UniProtKB-UniRule"/>
</dbReference>
<evidence type="ECO:0000313" key="6">
    <source>
        <dbReference type="Proteomes" id="UP000886884"/>
    </source>
</evidence>
<keyword evidence="2" id="KW-0234">DNA repair</keyword>
<dbReference type="Proteomes" id="UP000886884">
    <property type="component" value="Unassembled WGS sequence"/>
</dbReference>
<protein>
    <recommendedName>
        <fullName evidence="2 3">Single-stranded DNA-binding protein</fullName>
        <shortName evidence="2">SSB</shortName>
    </recommendedName>
</protein>
<comment type="caution">
    <text evidence="2">Lacks conserved residue(s) required for the propagation of feature annotation.</text>
</comment>
<dbReference type="Pfam" id="PF00436">
    <property type="entry name" value="SSB"/>
    <property type="match status" value="1"/>
</dbReference>
<dbReference type="PANTHER" id="PTHR10302">
    <property type="entry name" value="SINGLE-STRANDED DNA-BINDING PROTEIN"/>
    <property type="match status" value="1"/>
</dbReference>
<dbReference type="GO" id="GO:0003697">
    <property type="term" value="F:single-stranded DNA binding"/>
    <property type="evidence" value="ECO:0007669"/>
    <property type="project" value="UniProtKB-UniRule"/>
</dbReference>
<accession>A0A9D1TDF6</accession>